<accession>A0A2P2NSF9</accession>
<dbReference type="AlphaFoldDB" id="A0A2P2NSF9"/>
<proteinExistence type="predicted"/>
<sequence length="37" mass="4201">MRLKSTLSLLMELKLSGIDTCIGCICLVDFDKIYNHL</sequence>
<dbReference type="EMBL" id="GGEC01064958">
    <property type="protein sequence ID" value="MBX45442.1"/>
    <property type="molecule type" value="Transcribed_RNA"/>
</dbReference>
<protein>
    <submittedName>
        <fullName evidence="1">Uncharacterized protein</fullName>
    </submittedName>
</protein>
<evidence type="ECO:0000313" key="1">
    <source>
        <dbReference type="EMBL" id="MBX45442.1"/>
    </source>
</evidence>
<organism evidence="1">
    <name type="scientific">Rhizophora mucronata</name>
    <name type="common">Asiatic mangrove</name>
    <dbReference type="NCBI Taxonomy" id="61149"/>
    <lineage>
        <taxon>Eukaryota</taxon>
        <taxon>Viridiplantae</taxon>
        <taxon>Streptophyta</taxon>
        <taxon>Embryophyta</taxon>
        <taxon>Tracheophyta</taxon>
        <taxon>Spermatophyta</taxon>
        <taxon>Magnoliopsida</taxon>
        <taxon>eudicotyledons</taxon>
        <taxon>Gunneridae</taxon>
        <taxon>Pentapetalae</taxon>
        <taxon>rosids</taxon>
        <taxon>fabids</taxon>
        <taxon>Malpighiales</taxon>
        <taxon>Rhizophoraceae</taxon>
        <taxon>Rhizophora</taxon>
    </lineage>
</organism>
<reference evidence="1" key="1">
    <citation type="submission" date="2018-02" db="EMBL/GenBank/DDBJ databases">
        <title>Rhizophora mucronata_Transcriptome.</title>
        <authorList>
            <person name="Meera S.P."/>
            <person name="Sreeshan A."/>
            <person name="Augustine A."/>
        </authorList>
    </citation>
    <scope>NUCLEOTIDE SEQUENCE</scope>
    <source>
        <tissue evidence="1">Leaf</tissue>
    </source>
</reference>
<name>A0A2P2NSF9_RHIMU</name>